<gene>
    <name evidence="2" type="primary">rfbG</name>
    <name evidence="2" type="ORF">GCM10008015_00260</name>
</gene>
<dbReference type="PANTHER" id="PTHR43000">
    <property type="entry name" value="DTDP-D-GLUCOSE 4,6-DEHYDRATASE-RELATED"/>
    <property type="match status" value="1"/>
</dbReference>
<accession>A0ABQ1H7U5</accession>
<name>A0ABQ1H7U5_9FLAO</name>
<organism evidence="2 3">
    <name type="scientific">Flavobacterium palustre</name>
    <dbReference type="NCBI Taxonomy" id="1476463"/>
    <lineage>
        <taxon>Bacteria</taxon>
        <taxon>Pseudomonadati</taxon>
        <taxon>Bacteroidota</taxon>
        <taxon>Flavobacteriia</taxon>
        <taxon>Flavobacteriales</taxon>
        <taxon>Flavobacteriaceae</taxon>
        <taxon>Flavobacterium</taxon>
    </lineage>
</organism>
<sequence>MENMVDSSFDSLQKIYKDKKVFLTGHTGFKGSWMLKTLSILGAEVKGYALEPHTQNDLFCLIQGNQICDSVIADLRDKKRLEEELVSFQPDFVFHLAAQPLVRLSYEIPAETFEVNAIGTANVLDAVRLLEKPCSVVLITTDKVYRNNEWLYPYRENDRLGGYDPYSASKACTELVIDSYRNSFFNSNNYNQHQKGIAVGRAGNVIGGGDWSKDRLIPDIARAFAIEKPVVIRNPQSVRPWQHVLEPVIGYLLLGANLSDKPLQFSQAYNFGPQLSDALPVEEMLQLAIQSWGKGEYIVEQLEGQPHEAGLLKLDISKAIAELRWQPKMNAQQAVSMTMDWYSEFNTNKNNIVDFTKTQINSFLNE</sequence>
<dbReference type="EMBL" id="BMGA01000001">
    <property type="protein sequence ID" value="GGA63323.1"/>
    <property type="molecule type" value="Genomic_DNA"/>
</dbReference>
<feature type="domain" description="NAD(P)-binding" evidence="1">
    <location>
        <begin position="23"/>
        <end position="337"/>
    </location>
</feature>
<dbReference type="SUPFAM" id="SSF51735">
    <property type="entry name" value="NAD(P)-binding Rossmann-fold domains"/>
    <property type="match status" value="1"/>
</dbReference>
<dbReference type="Gene3D" id="3.40.50.720">
    <property type="entry name" value="NAD(P)-binding Rossmann-like Domain"/>
    <property type="match status" value="1"/>
</dbReference>
<dbReference type="NCBIfam" id="TIGR02622">
    <property type="entry name" value="CDP_4_6_dhtase"/>
    <property type="match status" value="1"/>
</dbReference>
<reference evidence="3" key="1">
    <citation type="journal article" date="2019" name="Int. J. Syst. Evol. Microbiol.">
        <title>The Global Catalogue of Microorganisms (GCM) 10K type strain sequencing project: providing services to taxonomists for standard genome sequencing and annotation.</title>
        <authorList>
            <consortium name="The Broad Institute Genomics Platform"/>
            <consortium name="The Broad Institute Genome Sequencing Center for Infectious Disease"/>
            <person name="Wu L."/>
            <person name="Ma J."/>
        </authorList>
    </citation>
    <scope>NUCLEOTIDE SEQUENCE [LARGE SCALE GENOMIC DNA]</scope>
    <source>
        <strain evidence="3">CGMCC 1.12811</strain>
    </source>
</reference>
<evidence type="ECO:0000313" key="3">
    <source>
        <dbReference type="Proteomes" id="UP000658793"/>
    </source>
</evidence>
<evidence type="ECO:0000259" key="1">
    <source>
        <dbReference type="Pfam" id="PF16363"/>
    </source>
</evidence>
<dbReference type="Proteomes" id="UP000658793">
    <property type="component" value="Unassembled WGS sequence"/>
</dbReference>
<dbReference type="Pfam" id="PF16363">
    <property type="entry name" value="GDP_Man_Dehyd"/>
    <property type="match status" value="1"/>
</dbReference>
<dbReference type="InterPro" id="IPR036291">
    <property type="entry name" value="NAD(P)-bd_dom_sf"/>
</dbReference>
<evidence type="ECO:0000313" key="2">
    <source>
        <dbReference type="EMBL" id="GGA63323.1"/>
    </source>
</evidence>
<keyword evidence="3" id="KW-1185">Reference proteome</keyword>
<dbReference type="RefSeq" id="WP_188491282.1">
    <property type="nucleotide sequence ID" value="NZ_BMGA01000001.1"/>
</dbReference>
<protein>
    <submittedName>
        <fullName evidence="2">CDP-glucose 4,6-dehydratase</fullName>
    </submittedName>
</protein>
<dbReference type="InterPro" id="IPR016040">
    <property type="entry name" value="NAD(P)-bd_dom"/>
</dbReference>
<proteinExistence type="predicted"/>
<dbReference type="Gene3D" id="3.90.25.10">
    <property type="entry name" value="UDP-galactose 4-epimerase, domain 1"/>
    <property type="match status" value="1"/>
</dbReference>
<comment type="caution">
    <text evidence="2">The sequence shown here is derived from an EMBL/GenBank/DDBJ whole genome shotgun (WGS) entry which is preliminary data.</text>
</comment>
<dbReference type="InterPro" id="IPR013445">
    <property type="entry name" value="CDP_4_6_deHydtase"/>
</dbReference>